<protein>
    <recommendedName>
        <fullName evidence="3">F-box protein</fullName>
    </recommendedName>
</protein>
<name>A0AAD4S9A7_9MAGN</name>
<accession>A0AAD4S9A7</accession>
<keyword evidence="2" id="KW-1185">Reference proteome</keyword>
<evidence type="ECO:0008006" key="3">
    <source>
        <dbReference type="Google" id="ProtNLM"/>
    </source>
</evidence>
<comment type="caution">
    <text evidence="1">The sequence shown here is derived from an EMBL/GenBank/DDBJ whole genome shotgun (WGS) entry which is preliminary data.</text>
</comment>
<dbReference type="AlphaFoldDB" id="A0AAD4S9A7"/>
<reference evidence="1" key="1">
    <citation type="submission" date="2022-04" db="EMBL/GenBank/DDBJ databases">
        <title>A functionally conserved STORR gene fusion in Papaver species that diverged 16.8 million years ago.</title>
        <authorList>
            <person name="Catania T."/>
        </authorList>
    </citation>
    <scope>NUCLEOTIDE SEQUENCE</scope>
    <source>
        <strain evidence="1">S-188037</strain>
    </source>
</reference>
<proteinExistence type="predicted"/>
<organism evidence="1 2">
    <name type="scientific">Papaver atlanticum</name>
    <dbReference type="NCBI Taxonomy" id="357466"/>
    <lineage>
        <taxon>Eukaryota</taxon>
        <taxon>Viridiplantae</taxon>
        <taxon>Streptophyta</taxon>
        <taxon>Embryophyta</taxon>
        <taxon>Tracheophyta</taxon>
        <taxon>Spermatophyta</taxon>
        <taxon>Magnoliopsida</taxon>
        <taxon>Ranunculales</taxon>
        <taxon>Papaveraceae</taxon>
        <taxon>Papaveroideae</taxon>
        <taxon>Papaver</taxon>
    </lineage>
</organism>
<evidence type="ECO:0000313" key="1">
    <source>
        <dbReference type="EMBL" id="KAI3874832.1"/>
    </source>
</evidence>
<dbReference type="Proteomes" id="UP001202328">
    <property type="component" value="Unassembled WGS sequence"/>
</dbReference>
<gene>
    <name evidence="1" type="ORF">MKW98_019405</name>
</gene>
<dbReference type="EMBL" id="JAJJMB010012638">
    <property type="protein sequence ID" value="KAI3874832.1"/>
    <property type="molecule type" value="Genomic_DNA"/>
</dbReference>
<sequence length="190" mass="22532">MVDWPMYFKANGVPPSLGESIVSFNMETGEFRTVEVPELFDVSPQHIKYPEEEFHLFEMEGELSLFGTSSAKEVVIWVRSYGYFQIDNCWVKKHSITSPDQERYWNFNSYFRDFVYIKMKGEFIAYDRWEKKKQTLIYNLSLGTWKLFEMKEFQHDRFVITSHTHSLVSLDAADSVIPLQCWSGDILFEQ</sequence>
<evidence type="ECO:0000313" key="2">
    <source>
        <dbReference type="Proteomes" id="UP001202328"/>
    </source>
</evidence>